<dbReference type="Proteomes" id="UP000266841">
    <property type="component" value="Unassembled WGS sequence"/>
</dbReference>
<dbReference type="AlphaFoldDB" id="K0R680"/>
<evidence type="ECO:0000313" key="1">
    <source>
        <dbReference type="EMBL" id="EJK44106.1"/>
    </source>
</evidence>
<comment type="caution">
    <text evidence="1">The sequence shown here is derived from an EMBL/GenBank/DDBJ whole genome shotgun (WGS) entry which is preliminary data.</text>
</comment>
<sequence>MVRTRNAEKRHKVATVQSALFNSDVALHLSALLDVQDLCQMSLTCKALGGKRADSHSGLSLVEEAARQLFECATEWERSCLPKYDGEGWVELYRHLLMLRSKLTFDQLVGTHNQYGEDQSSVRASNGYTSSALCSNHEMRSGRHFATFTSTATTLTLPITELGLSGQYTSTGPISVMAN</sequence>
<proteinExistence type="predicted"/>
<reference evidence="1 2" key="1">
    <citation type="journal article" date="2012" name="Genome Biol.">
        <title>Genome and low-iron response of an oceanic diatom adapted to chronic iron limitation.</title>
        <authorList>
            <person name="Lommer M."/>
            <person name="Specht M."/>
            <person name="Roy A.S."/>
            <person name="Kraemer L."/>
            <person name="Andreson R."/>
            <person name="Gutowska M.A."/>
            <person name="Wolf J."/>
            <person name="Bergner S.V."/>
            <person name="Schilhabel M.B."/>
            <person name="Klostermeier U.C."/>
            <person name="Beiko R.G."/>
            <person name="Rosenstiel P."/>
            <person name="Hippler M."/>
            <person name="Laroche J."/>
        </authorList>
    </citation>
    <scope>NUCLEOTIDE SEQUENCE [LARGE SCALE GENOMIC DNA]</scope>
    <source>
        <strain evidence="1 2">CCMP1005</strain>
    </source>
</reference>
<keyword evidence="2" id="KW-1185">Reference proteome</keyword>
<organism evidence="1 2">
    <name type="scientific">Thalassiosira oceanica</name>
    <name type="common">Marine diatom</name>
    <dbReference type="NCBI Taxonomy" id="159749"/>
    <lineage>
        <taxon>Eukaryota</taxon>
        <taxon>Sar</taxon>
        <taxon>Stramenopiles</taxon>
        <taxon>Ochrophyta</taxon>
        <taxon>Bacillariophyta</taxon>
        <taxon>Coscinodiscophyceae</taxon>
        <taxon>Thalassiosirophycidae</taxon>
        <taxon>Thalassiosirales</taxon>
        <taxon>Thalassiosiraceae</taxon>
        <taxon>Thalassiosira</taxon>
    </lineage>
</organism>
<dbReference type="CDD" id="cd09917">
    <property type="entry name" value="F-box_SF"/>
    <property type="match status" value="1"/>
</dbReference>
<evidence type="ECO:0000313" key="2">
    <source>
        <dbReference type="Proteomes" id="UP000266841"/>
    </source>
</evidence>
<name>K0R680_THAOC</name>
<accession>K0R680</accession>
<evidence type="ECO:0008006" key="3">
    <source>
        <dbReference type="Google" id="ProtNLM"/>
    </source>
</evidence>
<protein>
    <recommendedName>
        <fullName evidence="3">F-box domain-containing protein</fullName>
    </recommendedName>
</protein>
<gene>
    <name evidence="1" type="ORF">THAOC_37385</name>
</gene>
<dbReference type="EMBL" id="AGNL01050168">
    <property type="protein sequence ID" value="EJK44106.1"/>
    <property type="molecule type" value="Genomic_DNA"/>
</dbReference>